<gene>
    <name evidence="8" type="ORF">A3B49_03985</name>
</gene>
<keyword evidence="4" id="KW-0697">Rotamase</keyword>
<dbReference type="Pfam" id="PF13624">
    <property type="entry name" value="SurA_N_3"/>
    <property type="match status" value="1"/>
</dbReference>
<dbReference type="Proteomes" id="UP000178017">
    <property type="component" value="Unassembled WGS sequence"/>
</dbReference>
<dbReference type="PANTHER" id="PTHR47245">
    <property type="entry name" value="PEPTIDYLPROLYL ISOMERASE"/>
    <property type="match status" value="1"/>
</dbReference>
<evidence type="ECO:0000256" key="6">
    <source>
        <dbReference type="SAM" id="MobiDB-lite"/>
    </source>
</evidence>
<dbReference type="EMBL" id="MFDO01000011">
    <property type="protein sequence ID" value="OGE65697.1"/>
    <property type="molecule type" value="Genomic_DNA"/>
</dbReference>
<feature type="compositionally biased region" description="Basic and acidic residues" evidence="6">
    <location>
        <begin position="16"/>
        <end position="26"/>
    </location>
</feature>
<organism evidence="8 9">
    <name type="scientific">Candidatus Daviesbacteria bacterium RIFCSPLOWO2_01_FULL_40_24</name>
    <dbReference type="NCBI Taxonomy" id="1797787"/>
    <lineage>
        <taxon>Bacteria</taxon>
        <taxon>Candidatus Daviesiibacteriota</taxon>
    </lineage>
</organism>
<dbReference type="EC" id="5.2.1.8" evidence="2"/>
<sequence length="229" mass="25828">MPKASPKAKVKSAKLSKSDIGDEKKQSTKSPILHSINKIRAYRPVKRDYLALIIVGLAVLAFFNKGWFIAATVNGQPLTNLEVQKRLNSSYKESVVNQMVGEKILEQEGTKKGVVISQQDLNSRVEADEKSYGGKEVFEMLLSQQGLSREDYLTRVKALLLIERIYSAEIKPTDEEMKSFMEENASLPEATDEAKFKEFATTQLSQQKLSQVFSQKFSELRKSANIQIF</sequence>
<dbReference type="Gene3D" id="1.10.4030.10">
    <property type="entry name" value="Porin chaperone SurA, peptide-binding domain"/>
    <property type="match status" value="1"/>
</dbReference>
<evidence type="ECO:0000313" key="9">
    <source>
        <dbReference type="Proteomes" id="UP000178017"/>
    </source>
</evidence>
<keyword evidence="5" id="KW-0413">Isomerase</keyword>
<keyword evidence="7" id="KW-0812">Transmembrane</keyword>
<dbReference type="AlphaFoldDB" id="A0A1F5MJY2"/>
<evidence type="ECO:0000256" key="7">
    <source>
        <dbReference type="SAM" id="Phobius"/>
    </source>
</evidence>
<reference evidence="8 9" key="1">
    <citation type="journal article" date="2016" name="Nat. Commun.">
        <title>Thousands of microbial genomes shed light on interconnected biogeochemical processes in an aquifer system.</title>
        <authorList>
            <person name="Anantharaman K."/>
            <person name="Brown C.T."/>
            <person name="Hug L.A."/>
            <person name="Sharon I."/>
            <person name="Castelle C.J."/>
            <person name="Probst A.J."/>
            <person name="Thomas B.C."/>
            <person name="Singh A."/>
            <person name="Wilkins M.J."/>
            <person name="Karaoz U."/>
            <person name="Brodie E.L."/>
            <person name="Williams K.H."/>
            <person name="Hubbard S.S."/>
            <person name="Banfield J.F."/>
        </authorList>
    </citation>
    <scope>NUCLEOTIDE SEQUENCE [LARGE SCALE GENOMIC DNA]</scope>
</reference>
<dbReference type="PANTHER" id="PTHR47245:SF1">
    <property type="entry name" value="FOLDASE PROTEIN PRSA"/>
    <property type="match status" value="1"/>
</dbReference>
<feature type="region of interest" description="Disordered" evidence="6">
    <location>
        <begin position="1"/>
        <end position="27"/>
    </location>
</feature>
<accession>A0A1F5MJY2</accession>
<keyword evidence="7" id="KW-0472">Membrane</keyword>
<dbReference type="GO" id="GO:0003755">
    <property type="term" value="F:peptidyl-prolyl cis-trans isomerase activity"/>
    <property type="evidence" value="ECO:0007669"/>
    <property type="project" value="UniProtKB-KW"/>
</dbReference>
<keyword evidence="3" id="KW-0732">Signal</keyword>
<feature type="transmembrane region" description="Helical" evidence="7">
    <location>
        <begin position="49"/>
        <end position="70"/>
    </location>
</feature>
<protein>
    <recommendedName>
        <fullName evidence="2">peptidylprolyl isomerase</fullName>
        <ecNumber evidence="2">5.2.1.8</ecNumber>
    </recommendedName>
</protein>
<dbReference type="InterPro" id="IPR027304">
    <property type="entry name" value="Trigger_fact/SurA_dom_sf"/>
</dbReference>
<evidence type="ECO:0000256" key="2">
    <source>
        <dbReference type="ARBA" id="ARBA00013194"/>
    </source>
</evidence>
<evidence type="ECO:0000256" key="5">
    <source>
        <dbReference type="ARBA" id="ARBA00023235"/>
    </source>
</evidence>
<comment type="catalytic activity">
    <reaction evidence="1">
        <text>[protein]-peptidylproline (omega=180) = [protein]-peptidylproline (omega=0)</text>
        <dbReference type="Rhea" id="RHEA:16237"/>
        <dbReference type="Rhea" id="RHEA-COMP:10747"/>
        <dbReference type="Rhea" id="RHEA-COMP:10748"/>
        <dbReference type="ChEBI" id="CHEBI:83833"/>
        <dbReference type="ChEBI" id="CHEBI:83834"/>
        <dbReference type="EC" id="5.2.1.8"/>
    </reaction>
</comment>
<evidence type="ECO:0000256" key="4">
    <source>
        <dbReference type="ARBA" id="ARBA00023110"/>
    </source>
</evidence>
<name>A0A1F5MJY2_9BACT</name>
<comment type="caution">
    <text evidence="8">The sequence shown here is derived from an EMBL/GenBank/DDBJ whole genome shotgun (WGS) entry which is preliminary data.</text>
</comment>
<dbReference type="SUPFAM" id="SSF109998">
    <property type="entry name" value="Triger factor/SurA peptide-binding domain-like"/>
    <property type="match status" value="1"/>
</dbReference>
<evidence type="ECO:0000256" key="3">
    <source>
        <dbReference type="ARBA" id="ARBA00022729"/>
    </source>
</evidence>
<keyword evidence="7" id="KW-1133">Transmembrane helix</keyword>
<dbReference type="InterPro" id="IPR050245">
    <property type="entry name" value="PrsA_foldase"/>
</dbReference>
<proteinExistence type="predicted"/>
<evidence type="ECO:0000256" key="1">
    <source>
        <dbReference type="ARBA" id="ARBA00000971"/>
    </source>
</evidence>
<feature type="compositionally biased region" description="Basic residues" evidence="6">
    <location>
        <begin position="1"/>
        <end position="14"/>
    </location>
</feature>
<evidence type="ECO:0000313" key="8">
    <source>
        <dbReference type="EMBL" id="OGE65697.1"/>
    </source>
</evidence>